<evidence type="ECO:0000313" key="3">
    <source>
        <dbReference type="Proteomes" id="UP001500642"/>
    </source>
</evidence>
<dbReference type="InterPro" id="IPR051453">
    <property type="entry name" value="MBL_Glyoxalase_II"/>
</dbReference>
<dbReference type="Gene3D" id="3.60.15.10">
    <property type="entry name" value="Ribonuclease Z/Hydroxyacylglutathione hydrolase-like"/>
    <property type="match status" value="1"/>
</dbReference>
<dbReference type="InterPro" id="IPR001279">
    <property type="entry name" value="Metallo-B-lactamas"/>
</dbReference>
<protein>
    <submittedName>
        <fullName evidence="2">MBL fold metallo-hydrolase</fullName>
    </submittedName>
</protein>
<organism evidence="2 3">
    <name type="scientific">Brevibacterium pityocampae</name>
    <dbReference type="NCBI Taxonomy" id="506594"/>
    <lineage>
        <taxon>Bacteria</taxon>
        <taxon>Bacillati</taxon>
        <taxon>Actinomycetota</taxon>
        <taxon>Actinomycetes</taxon>
        <taxon>Micrococcales</taxon>
        <taxon>Brevibacteriaceae</taxon>
        <taxon>Brevibacterium</taxon>
    </lineage>
</organism>
<dbReference type="SUPFAM" id="SSF56281">
    <property type="entry name" value="Metallo-hydrolase/oxidoreductase"/>
    <property type="match status" value="1"/>
</dbReference>
<dbReference type="CDD" id="cd06262">
    <property type="entry name" value="metallo-hydrolase-like_MBL-fold"/>
    <property type="match status" value="1"/>
</dbReference>
<dbReference type="RefSeq" id="WP_137318877.1">
    <property type="nucleotide sequence ID" value="NZ_BAABGL010000002.1"/>
</dbReference>
<dbReference type="SMART" id="SM00849">
    <property type="entry name" value="Lactamase_B"/>
    <property type="match status" value="1"/>
</dbReference>
<evidence type="ECO:0000313" key="2">
    <source>
        <dbReference type="EMBL" id="GAA4384588.1"/>
    </source>
</evidence>
<accession>A0ABP8J3X3</accession>
<sequence length="225" mass="23816">MSARIDHLVTSGTFSLDGGAWEVDNNVWIVGDDSEVIVFDPAHSPEAVVEAVAGRTARAIVLTHGHDDHIRAVAETQRLLGGPPVLLNPEDRVLWDMVYPDTEPDEDLSDGQELTVAGVALRAIHTPGHSPGSTCFYAESGLSAAGLPGVDAAGEMPVLLSGDTLFQGGPGATGRSYSSFDTIIESISEKLFTLPGETVVLTGHGDATRIGEEKPHLQEWIDRGE</sequence>
<comment type="caution">
    <text evidence="2">The sequence shown here is derived from an EMBL/GenBank/DDBJ whole genome shotgun (WGS) entry which is preliminary data.</text>
</comment>
<proteinExistence type="predicted"/>
<dbReference type="EMBL" id="BAABGL010000002">
    <property type="protein sequence ID" value="GAA4384588.1"/>
    <property type="molecule type" value="Genomic_DNA"/>
</dbReference>
<keyword evidence="3" id="KW-1185">Reference proteome</keyword>
<gene>
    <name evidence="2" type="ORF">GCM10023167_05530</name>
</gene>
<name>A0ABP8J3X3_9MICO</name>
<dbReference type="PANTHER" id="PTHR46233">
    <property type="entry name" value="HYDROXYACYLGLUTATHIONE HYDROLASE GLOC"/>
    <property type="match status" value="1"/>
</dbReference>
<dbReference type="PANTHER" id="PTHR46233:SF4">
    <property type="entry name" value="METALLO-BETA-LACTAMASE DOMAIN-CONTAINING PROTEIN"/>
    <property type="match status" value="1"/>
</dbReference>
<reference evidence="3" key="1">
    <citation type="journal article" date="2019" name="Int. J. Syst. Evol. Microbiol.">
        <title>The Global Catalogue of Microorganisms (GCM) 10K type strain sequencing project: providing services to taxonomists for standard genome sequencing and annotation.</title>
        <authorList>
            <consortium name="The Broad Institute Genomics Platform"/>
            <consortium name="The Broad Institute Genome Sequencing Center for Infectious Disease"/>
            <person name="Wu L."/>
            <person name="Ma J."/>
        </authorList>
    </citation>
    <scope>NUCLEOTIDE SEQUENCE [LARGE SCALE GENOMIC DNA]</scope>
    <source>
        <strain evidence="3">JCM 17808</strain>
    </source>
</reference>
<dbReference type="InterPro" id="IPR036866">
    <property type="entry name" value="RibonucZ/Hydroxyglut_hydro"/>
</dbReference>
<dbReference type="Pfam" id="PF00753">
    <property type="entry name" value="Lactamase_B"/>
    <property type="match status" value="1"/>
</dbReference>
<dbReference type="Proteomes" id="UP001500642">
    <property type="component" value="Unassembled WGS sequence"/>
</dbReference>
<evidence type="ECO:0000259" key="1">
    <source>
        <dbReference type="SMART" id="SM00849"/>
    </source>
</evidence>
<feature type="domain" description="Metallo-beta-lactamase" evidence="1">
    <location>
        <begin position="24"/>
        <end position="204"/>
    </location>
</feature>